<dbReference type="Proteomes" id="UP000694920">
    <property type="component" value="Unplaced"/>
</dbReference>
<dbReference type="RefSeq" id="XP_015585123.1">
    <property type="nucleotide sequence ID" value="XM_015729637.2"/>
</dbReference>
<dbReference type="KEGG" id="ccin:107262935"/>
<proteinExistence type="predicted"/>
<keyword evidence="1" id="KW-1185">Reference proteome</keyword>
<gene>
    <name evidence="2" type="primary">LOC107262935</name>
</gene>
<reference evidence="2" key="1">
    <citation type="submission" date="2025-08" db="UniProtKB">
        <authorList>
            <consortium name="RefSeq"/>
        </authorList>
    </citation>
    <scope>IDENTIFICATION</scope>
</reference>
<evidence type="ECO:0000313" key="2">
    <source>
        <dbReference type="RefSeq" id="XP_015585123.1"/>
    </source>
</evidence>
<evidence type="ECO:0000313" key="1">
    <source>
        <dbReference type="Proteomes" id="UP000694920"/>
    </source>
</evidence>
<protein>
    <submittedName>
        <fullName evidence="2">Uncharacterized protein LOC107262935 isoform X1</fullName>
    </submittedName>
</protein>
<dbReference type="AlphaFoldDB" id="A0AAJ7FCK4"/>
<sequence>MDVRDTYEWTFRQILSLPLHPVSPSAFLRIDSFLFVVRLRVCVVHSESRRHSTGTFVAEHLGLSCSSNRGPTSWVRVFYRRVFSVTGSEHSTLQTLVDITEMTDGSKMAGIQNIRRQLDGVPDRIAVAKTKCIAARKLL</sequence>
<dbReference type="GeneID" id="107262935"/>
<accession>A0AAJ7FCK4</accession>
<name>A0AAJ7FCK4_CEPCN</name>
<organism evidence="1 2">
    <name type="scientific">Cephus cinctus</name>
    <name type="common">Wheat stem sawfly</name>
    <dbReference type="NCBI Taxonomy" id="211228"/>
    <lineage>
        <taxon>Eukaryota</taxon>
        <taxon>Metazoa</taxon>
        <taxon>Ecdysozoa</taxon>
        <taxon>Arthropoda</taxon>
        <taxon>Hexapoda</taxon>
        <taxon>Insecta</taxon>
        <taxon>Pterygota</taxon>
        <taxon>Neoptera</taxon>
        <taxon>Endopterygota</taxon>
        <taxon>Hymenoptera</taxon>
        <taxon>Cephoidea</taxon>
        <taxon>Cephidae</taxon>
        <taxon>Cephus</taxon>
    </lineage>
</organism>